<name>A0A813U9U6_9BILA</name>
<evidence type="ECO:0000256" key="12">
    <source>
        <dbReference type="ARBA" id="ARBA00045460"/>
    </source>
</evidence>
<keyword evidence="7 13" id="KW-0720">Serine protease</keyword>
<comment type="function">
    <text evidence="12">Lysosomal serine protease with tripeptidyl-peptidase I activity. May act as a non-specific lysosomal peptidase which generates tripeptides from the breakdown products produced by lysosomal proteinases. Requires substrates with an unsubstituted N-terminus.</text>
</comment>
<comment type="cofactor">
    <cofactor evidence="13">
        <name>Ca(2+)</name>
        <dbReference type="ChEBI" id="CHEBI:29108"/>
    </cofactor>
    <text evidence="13">Binds 1 Ca(2+) ion per subunit.</text>
</comment>
<dbReference type="Gene3D" id="3.40.50.200">
    <property type="entry name" value="Peptidase S8/S53 domain"/>
    <property type="match status" value="1"/>
</dbReference>
<comment type="catalytic activity">
    <reaction evidence="1">
        <text>Release of an N-terminal tripeptide from a polypeptide, but also has endopeptidase activity.</text>
        <dbReference type="EC" id="3.4.14.9"/>
    </reaction>
</comment>
<dbReference type="InterPro" id="IPR023828">
    <property type="entry name" value="Peptidase_S8_Ser-AS"/>
</dbReference>
<dbReference type="PANTHER" id="PTHR14218">
    <property type="entry name" value="PROTEASE S8 TRIPEPTIDYL PEPTIDASE I CLN2"/>
    <property type="match status" value="1"/>
</dbReference>
<evidence type="ECO:0000256" key="6">
    <source>
        <dbReference type="ARBA" id="ARBA00022801"/>
    </source>
</evidence>
<evidence type="ECO:0000313" key="17">
    <source>
        <dbReference type="Proteomes" id="UP000663829"/>
    </source>
</evidence>
<evidence type="ECO:0000256" key="11">
    <source>
        <dbReference type="ARBA" id="ARBA00032661"/>
    </source>
</evidence>
<dbReference type="AlphaFoldDB" id="A0A813U9U6"/>
<evidence type="ECO:0000256" key="5">
    <source>
        <dbReference type="ARBA" id="ARBA00022723"/>
    </source>
</evidence>
<dbReference type="Pfam" id="PF00082">
    <property type="entry name" value="Peptidase_S8"/>
    <property type="match status" value="1"/>
</dbReference>
<dbReference type="InterPro" id="IPR000209">
    <property type="entry name" value="Peptidase_S8/S53_dom"/>
</dbReference>
<dbReference type="InterPro" id="IPR030400">
    <property type="entry name" value="Sedolisin_dom"/>
</dbReference>
<evidence type="ECO:0000259" key="14">
    <source>
        <dbReference type="PROSITE" id="PS51695"/>
    </source>
</evidence>
<dbReference type="Proteomes" id="UP000681722">
    <property type="component" value="Unassembled WGS sequence"/>
</dbReference>
<evidence type="ECO:0000256" key="13">
    <source>
        <dbReference type="PROSITE-ProRule" id="PRU01032"/>
    </source>
</evidence>
<evidence type="ECO:0000313" key="16">
    <source>
        <dbReference type="EMBL" id="CAF3611367.1"/>
    </source>
</evidence>
<feature type="domain" description="Peptidase S53" evidence="14">
    <location>
        <begin position="98"/>
        <end position="521"/>
    </location>
</feature>
<evidence type="ECO:0000256" key="8">
    <source>
        <dbReference type="ARBA" id="ARBA00022837"/>
    </source>
</evidence>
<dbReference type="SUPFAM" id="SSF52743">
    <property type="entry name" value="Subtilisin-like"/>
    <property type="match status" value="1"/>
</dbReference>
<sequence length="528" mass="59425">MESSQPSPPNELITVYLVFKQDQNSVKELESLFWKITDPDSDKYQQWLTRKEINKILKPHSKCYSLIKKWCEKQPFKKVNKIDDNIDSLQQQLESLDVITPEFVIDYYKIPNVKKIGLPRNDVSQSSIQFLGEYYDEKDLQKYSKAVNIRYRPLASKHILGGINNQSNPGSEAVLDVEQMSGINPLAENWFINYESGVNPDGDGENFYTTILTLNQLDHLPQVLSISYGDPEIGLCKGFTGDCNTTFNSNEIYIRRTNIEFMKLSMRGISILVSSGDSGANGFFETNCTNKIFYPEYPTACPYLTSVGATQLIDIEYNNSEKLPRACSVIIPPVGNRNATLAHCISNGTEVAVDTGYTGYTSGGGFSSYTSQPLYQKRAVNKYFKLMKCQPPTSMYNRRNRGFPDVSAFGTHGFFVFNGTYHTFGGTSMSAPLWAGIVSILNSYSLKRTNKTLGFLNPLLYKMSEECPKCFNDITLGDSKCPDSSYCTSKCQGFQAARGWDPVTGLGSPNVEQMIKYINRLLKKKNYL</sequence>
<proteinExistence type="predicted"/>
<dbReference type="EMBL" id="CAJNOQ010000650">
    <property type="protein sequence ID" value="CAF0824688.1"/>
    <property type="molecule type" value="Genomic_DNA"/>
</dbReference>
<dbReference type="GO" id="GO:0006508">
    <property type="term" value="P:proteolysis"/>
    <property type="evidence" value="ECO:0007669"/>
    <property type="project" value="UniProtKB-KW"/>
</dbReference>
<gene>
    <name evidence="15" type="ORF">GPM918_LOCUS4733</name>
    <name evidence="16" type="ORF">SRO942_LOCUS4734</name>
</gene>
<dbReference type="PANTHER" id="PTHR14218:SF15">
    <property type="entry name" value="TRIPEPTIDYL-PEPTIDASE 1"/>
    <property type="match status" value="1"/>
</dbReference>
<dbReference type="OrthoDB" id="2919105at2759"/>
<feature type="binding site" evidence="13">
    <location>
        <position position="499"/>
    </location>
    <ligand>
        <name>Ca(2+)</name>
        <dbReference type="ChEBI" id="CHEBI:29108"/>
    </ligand>
</feature>
<evidence type="ECO:0000256" key="10">
    <source>
        <dbReference type="ARBA" id="ARBA00032232"/>
    </source>
</evidence>
<keyword evidence="5 13" id="KW-0479">Metal-binding</keyword>
<dbReference type="PROSITE" id="PS00138">
    <property type="entry name" value="SUBTILASE_SER"/>
    <property type="match status" value="1"/>
</dbReference>
<feature type="active site" description="Charge relay system" evidence="13">
    <location>
        <position position="428"/>
    </location>
</feature>
<dbReference type="GO" id="GO:0004252">
    <property type="term" value="F:serine-type endopeptidase activity"/>
    <property type="evidence" value="ECO:0007669"/>
    <property type="project" value="UniProtKB-UniRule"/>
</dbReference>
<accession>A0A813U9U6</accession>
<dbReference type="GO" id="GO:0046872">
    <property type="term" value="F:metal ion binding"/>
    <property type="evidence" value="ECO:0007669"/>
    <property type="project" value="UniProtKB-UniRule"/>
</dbReference>
<comment type="caution">
    <text evidence="15">The sequence shown here is derived from an EMBL/GenBank/DDBJ whole genome shotgun (WGS) entry which is preliminary data.</text>
</comment>
<reference evidence="15" key="1">
    <citation type="submission" date="2021-02" db="EMBL/GenBank/DDBJ databases">
        <authorList>
            <person name="Nowell W R."/>
        </authorList>
    </citation>
    <scope>NUCLEOTIDE SEQUENCE</scope>
</reference>
<evidence type="ECO:0000256" key="2">
    <source>
        <dbReference type="ARBA" id="ARBA00012067"/>
    </source>
</evidence>
<dbReference type="Proteomes" id="UP000663829">
    <property type="component" value="Unassembled WGS sequence"/>
</dbReference>
<dbReference type="InterPro" id="IPR036852">
    <property type="entry name" value="Peptidase_S8/S53_dom_sf"/>
</dbReference>
<evidence type="ECO:0000256" key="7">
    <source>
        <dbReference type="ARBA" id="ARBA00022825"/>
    </source>
</evidence>
<dbReference type="EMBL" id="CAJOBC010000650">
    <property type="protein sequence ID" value="CAF3611367.1"/>
    <property type="molecule type" value="Genomic_DNA"/>
</dbReference>
<feature type="binding site" evidence="13">
    <location>
        <position position="473"/>
    </location>
    <ligand>
        <name>Ca(2+)</name>
        <dbReference type="ChEBI" id="CHEBI:29108"/>
    </ligand>
</feature>
<dbReference type="CDD" id="cd04056">
    <property type="entry name" value="Peptidases_S53"/>
    <property type="match status" value="1"/>
</dbReference>
<keyword evidence="9" id="KW-0865">Zymogen</keyword>
<dbReference type="InterPro" id="IPR050819">
    <property type="entry name" value="Tripeptidyl-peptidase_I"/>
</dbReference>
<protein>
    <recommendedName>
        <fullName evidence="3">Tripeptidyl-peptidase 1</fullName>
        <ecNumber evidence="2">3.4.14.9</ecNumber>
    </recommendedName>
    <alternativeName>
        <fullName evidence="10">Tripeptidyl aminopeptidase</fullName>
    </alternativeName>
    <alternativeName>
        <fullName evidence="11">Tripeptidyl-peptidase I</fullName>
    </alternativeName>
</protein>
<keyword evidence="17" id="KW-1185">Reference proteome</keyword>
<evidence type="ECO:0000313" key="15">
    <source>
        <dbReference type="EMBL" id="CAF0824688.1"/>
    </source>
</evidence>
<dbReference type="SUPFAM" id="SSF54897">
    <property type="entry name" value="Protease propeptides/inhibitors"/>
    <property type="match status" value="1"/>
</dbReference>
<evidence type="ECO:0000256" key="1">
    <source>
        <dbReference type="ARBA" id="ARBA00000884"/>
    </source>
</evidence>
<evidence type="ECO:0000256" key="4">
    <source>
        <dbReference type="ARBA" id="ARBA00022670"/>
    </source>
</evidence>
<feature type="active site" description="Charge relay system" evidence="13">
    <location>
        <position position="176"/>
    </location>
</feature>
<feature type="binding site" evidence="13">
    <location>
        <position position="474"/>
    </location>
    <ligand>
        <name>Ca(2+)</name>
        <dbReference type="ChEBI" id="CHEBI:29108"/>
    </ligand>
</feature>
<dbReference type="Pfam" id="PF09286">
    <property type="entry name" value="Pro-kuma_activ"/>
    <property type="match status" value="1"/>
</dbReference>
<evidence type="ECO:0000256" key="9">
    <source>
        <dbReference type="ARBA" id="ARBA00023145"/>
    </source>
</evidence>
<keyword evidence="8 13" id="KW-0106">Calcium</keyword>
<keyword evidence="4 13" id="KW-0645">Protease</keyword>
<dbReference type="PROSITE" id="PS51695">
    <property type="entry name" value="SEDOLISIN"/>
    <property type="match status" value="1"/>
</dbReference>
<dbReference type="GO" id="GO:0008240">
    <property type="term" value="F:tripeptidyl-peptidase activity"/>
    <property type="evidence" value="ECO:0007669"/>
    <property type="project" value="TreeGrafter"/>
</dbReference>
<feature type="active site" description="Charge relay system" evidence="13">
    <location>
        <position position="172"/>
    </location>
</feature>
<feature type="binding site" evidence="13">
    <location>
        <position position="501"/>
    </location>
    <ligand>
        <name>Ca(2+)</name>
        <dbReference type="ChEBI" id="CHEBI:29108"/>
    </ligand>
</feature>
<evidence type="ECO:0000256" key="3">
    <source>
        <dbReference type="ARBA" id="ARBA00020254"/>
    </source>
</evidence>
<keyword evidence="6 13" id="KW-0378">Hydrolase</keyword>
<dbReference type="EC" id="3.4.14.9" evidence="2"/>
<organism evidence="15 17">
    <name type="scientific">Didymodactylos carnosus</name>
    <dbReference type="NCBI Taxonomy" id="1234261"/>
    <lineage>
        <taxon>Eukaryota</taxon>
        <taxon>Metazoa</taxon>
        <taxon>Spiralia</taxon>
        <taxon>Gnathifera</taxon>
        <taxon>Rotifera</taxon>
        <taxon>Eurotatoria</taxon>
        <taxon>Bdelloidea</taxon>
        <taxon>Philodinida</taxon>
        <taxon>Philodinidae</taxon>
        <taxon>Didymodactylos</taxon>
    </lineage>
</organism>
<dbReference type="InterPro" id="IPR015366">
    <property type="entry name" value="S53_propep"/>
</dbReference>